<dbReference type="RefSeq" id="WP_012982523.1">
    <property type="nucleotide sequence ID" value="NZ_CP011367.1"/>
</dbReference>
<reference evidence="2 3" key="1">
    <citation type="submission" date="2015-04" db="EMBL/GenBank/DDBJ databases">
        <title>Complete Sequence for the Genome of the Thioalkalivibrio versutus D301.</title>
        <authorList>
            <person name="Mu T."/>
            <person name="Zhou J."/>
            <person name="Xu X."/>
        </authorList>
    </citation>
    <scope>NUCLEOTIDE SEQUENCE [LARGE SCALE GENOMIC DNA]</scope>
    <source>
        <strain evidence="2 3">D301</strain>
    </source>
</reference>
<dbReference type="PROSITE" id="PS51257">
    <property type="entry name" value="PROKAR_LIPOPROTEIN"/>
    <property type="match status" value="1"/>
</dbReference>
<keyword evidence="3" id="KW-1185">Reference proteome</keyword>
<dbReference type="OrthoDB" id="5785581at2"/>
<dbReference type="STRING" id="106634.TVD_08220"/>
<gene>
    <name evidence="2" type="ORF">TVD_08220</name>
</gene>
<evidence type="ECO:0008006" key="4">
    <source>
        <dbReference type="Google" id="ProtNLM"/>
    </source>
</evidence>
<dbReference type="KEGG" id="tvr:TVD_08220"/>
<name>A0A0G3G940_9GAMM</name>
<sequence>MRWIVIGIACLLAGCAATVPAGFGKPSIYDADGNRKGYITEGALGQKQVRDTRGVLLYEIRD</sequence>
<proteinExistence type="predicted"/>
<dbReference type="Proteomes" id="UP000064201">
    <property type="component" value="Chromosome"/>
</dbReference>
<accession>A0A0G3G940</accession>
<dbReference type="EMBL" id="CP011367">
    <property type="protein sequence ID" value="AKJ95346.1"/>
    <property type="molecule type" value="Genomic_DNA"/>
</dbReference>
<keyword evidence="1" id="KW-0732">Signal</keyword>
<organism evidence="2 3">
    <name type="scientific">Thioalkalivibrio versutus</name>
    <dbReference type="NCBI Taxonomy" id="106634"/>
    <lineage>
        <taxon>Bacteria</taxon>
        <taxon>Pseudomonadati</taxon>
        <taxon>Pseudomonadota</taxon>
        <taxon>Gammaproteobacteria</taxon>
        <taxon>Chromatiales</taxon>
        <taxon>Ectothiorhodospiraceae</taxon>
        <taxon>Thioalkalivibrio</taxon>
    </lineage>
</organism>
<evidence type="ECO:0000313" key="3">
    <source>
        <dbReference type="Proteomes" id="UP000064201"/>
    </source>
</evidence>
<evidence type="ECO:0000313" key="2">
    <source>
        <dbReference type="EMBL" id="AKJ95346.1"/>
    </source>
</evidence>
<dbReference type="AlphaFoldDB" id="A0A0G3G940"/>
<protein>
    <recommendedName>
        <fullName evidence="4">Lipoprotein</fullName>
    </recommendedName>
</protein>
<feature type="chain" id="PRO_5002554065" description="Lipoprotein" evidence="1">
    <location>
        <begin position="22"/>
        <end position="62"/>
    </location>
</feature>
<feature type="signal peptide" evidence="1">
    <location>
        <begin position="1"/>
        <end position="21"/>
    </location>
</feature>
<evidence type="ECO:0000256" key="1">
    <source>
        <dbReference type="SAM" id="SignalP"/>
    </source>
</evidence>
<dbReference type="PATRIC" id="fig|106634.4.peg.1679"/>